<evidence type="ECO:0000256" key="1">
    <source>
        <dbReference type="SAM" id="MobiDB-lite"/>
    </source>
</evidence>
<protein>
    <submittedName>
        <fullName evidence="2">Uncharacterized protein</fullName>
    </submittedName>
</protein>
<dbReference type="PROSITE" id="PS51257">
    <property type="entry name" value="PROKAR_LIPOPROTEIN"/>
    <property type="match status" value="1"/>
</dbReference>
<proteinExistence type="predicted"/>
<feature type="region of interest" description="Disordered" evidence="1">
    <location>
        <begin position="1"/>
        <end position="54"/>
    </location>
</feature>
<sequence>MTRQHSGYSQLLDDCSSSICSTTSCSSSSPLISQPNTSPTSPTSTPSATNKPKVTVQIRNIAVTPLLTSPTRANVLESLVPLSVNNVMPRIIISPKNSVSTSPTSPVVTGAKDEGEQGQKNAKN</sequence>
<reference evidence="2 3" key="1">
    <citation type="journal article" date="2020" name="Fungal Divers.">
        <title>Resolving the Mortierellaceae phylogeny through synthesis of multi-gene phylogenetics and phylogenomics.</title>
        <authorList>
            <person name="Vandepol N."/>
            <person name="Liber J."/>
            <person name="Desiro A."/>
            <person name="Na H."/>
            <person name="Kennedy M."/>
            <person name="Barry K."/>
            <person name="Grigoriev I.V."/>
            <person name="Miller A.N."/>
            <person name="O'Donnell K."/>
            <person name="Stajich J.E."/>
            <person name="Bonito G."/>
        </authorList>
    </citation>
    <scope>NUCLEOTIDE SEQUENCE [LARGE SCALE GENOMIC DNA]</scope>
    <source>
        <strain evidence="2 3">AD045</strain>
    </source>
</reference>
<dbReference type="EMBL" id="JAAAIM010001872">
    <property type="protein sequence ID" value="KAG0275315.1"/>
    <property type="molecule type" value="Genomic_DNA"/>
</dbReference>
<keyword evidence="3" id="KW-1185">Reference proteome</keyword>
<comment type="caution">
    <text evidence="2">The sequence shown here is derived from an EMBL/GenBank/DDBJ whole genome shotgun (WGS) entry which is preliminary data.</text>
</comment>
<feature type="compositionally biased region" description="Low complexity" evidence="1">
    <location>
        <begin position="94"/>
        <end position="109"/>
    </location>
</feature>
<gene>
    <name evidence="2" type="ORF">BGZ96_003849</name>
</gene>
<accession>A0ABQ7JIT0</accession>
<feature type="compositionally biased region" description="Low complexity" evidence="1">
    <location>
        <begin position="9"/>
        <end position="53"/>
    </location>
</feature>
<name>A0ABQ7JIT0_9FUNG</name>
<evidence type="ECO:0000313" key="3">
    <source>
        <dbReference type="Proteomes" id="UP001194696"/>
    </source>
</evidence>
<feature type="region of interest" description="Disordered" evidence="1">
    <location>
        <begin position="93"/>
        <end position="124"/>
    </location>
</feature>
<evidence type="ECO:0000313" key="2">
    <source>
        <dbReference type="EMBL" id="KAG0275315.1"/>
    </source>
</evidence>
<dbReference type="Proteomes" id="UP001194696">
    <property type="component" value="Unassembled WGS sequence"/>
</dbReference>
<organism evidence="2 3">
    <name type="scientific">Linnemannia gamsii</name>
    <dbReference type="NCBI Taxonomy" id="64522"/>
    <lineage>
        <taxon>Eukaryota</taxon>
        <taxon>Fungi</taxon>
        <taxon>Fungi incertae sedis</taxon>
        <taxon>Mucoromycota</taxon>
        <taxon>Mortierellomycotina</taxon>
        <taxon>Mortierellomycetes</taxon>
        <taxon>Mortierellales</taxon>
        <taxon>Mortierellaceae</taxon>
        <taxon>Linnemannia</taxon>
    </lineage>
</organism>